<dbReference type="AlphaFoldDB" id="A0A015XIP3"/>
<dbReference type="PATRIC" id="fig|1339327.3.peg.31"/>
<reference evidence="1 2" key="1">
    <citation type="submission" date="2014-02" db="EMBL/GenBank/DDBJ databases">
        <authorList>
            <person name="Sears C."/>
            <person name="Carroll K."/>
            <person name="Sack B.R."/>
            <person name="Qadri F."/>
            <person name="Myers L.L."/>
            <person name="Chung G.-T."/>
            <person name="Escheverria P."/>
            <person name="Fraser C.M."/>
            <person name="Sadzewicz L."/>
            <person name="Shefchek K.A."/>
            <person name="Tallon L."/>
            <person name="Das S.P."/>
            <person name="Daugherty S."/>
            <person name="Mongodin E.F."/>
        </authorList>
    </citation>
    <scope>NUCLEOTIDE SEQUENCE [LARGE SCALE GENOMIC DNA]</scope>
    <source>
        <strain evidence="1 2">S36L11</strain>
    </source>
</reference>
<proteinExistence type="predicted"/>
<sequence length="259" mass="29880">MQKQAKEIKKHLFLLGGHDLEMQTIVQILTDRNVIFKDRYLQWDNALLSQYEEEIQQYGNKEPFIIYGVELKEDITPPTNYIRIDHHNEYATYPSALEQVASILDHPLNRYQTLVAANDKAYIPGMLEIGASHEEINLIRQEDRKAQGVIEDDEKLAQEAITNGTEKIGSLYVVFTTANKFSPICDRLYPYEKLLIYTPNELIYYGKGINSIQKILKRYTPISNIFWGGGINGFIGTVRNRLTTNEILNIVEQIKLLEL</sequence>
<evidence type="ECO:0000313" key="1">
    <source>
        <dbReference type="EMBL" id="EXZ31528.1"/>
    </source>
</evidence>
<dbReference type="RefSeq" id="WP_005787771.1">
    <property type="nucleotide sequence ID" value="NZ_JGDJ01000002.1"/>
</dbReference>
<organism evidence="1 2">
    <name type="scientific">Bacteroides fragilis str. S36L11</name>
    <dbReference type="NCBI Taxonomy" id="1339327"/>
    <lineage>
        <taxon>Bacteria</taxon>
        <taxon>Pseudomonadati</taxon>
        <taxon>Bacteroidota</taxon>
        <taxon>Bacteroidia</taxon>
        <taxon>Bacteroidales</taxon>
        <taxon>Bacteroidaceae</taxon>
        <taxon>Bacteroides</taxon>
    </lineage>
</organism>
<dbReference type="Proteomes" id="UP000022082">
    <property type="component" value="Unassembled WGS sequence"/>
</dbReference>
<accession>A0A015XIP3</accession>
<dbReference type="EMBL" id="JGDJ01000002">
    <property type="protein sequence ID" value="EXZ31528.1"/>
    <property type="molecule type" value="Genomic_DNA"/>
</dbReference>
<comment type="caution">
    <text evidence="1">The sequence shown here is derived from an EMBL/GenBank/DDBJ whole genome shotgun (WGS) entry which is preliminary data.</text>
</comment>
<evidence type="ECO:0000313" key="2">
    <source>
        <dbReference type="Proteomes" id="UP000022082"/>
    </source>
</evidence>
<gene>
    <name evidence="1" type="ORF">M136_4722</name>
</gene>
<name>A0A015XIP3_BACFG</name>
<protein>
    <submittedName>
        <fullName evidence="1">Uncharacterized protein</fullName>
    </submittedName>
</protein>